<feature type="domain" description="Tyr recombinase" evidence="3">
    <location>
        <begin position="461"/>
        <end position="675"/>
    </location>
</feature>
<dbReference type="Proteomes" id="UP001500630">
    <property type="component" value="Unassembled WGS sequence"/>
</dbReference>
<proteinExistence type="predicted"/>
<accession>A0ABP6ZRU0</accession>
<name>A0ABP6ZRU0_9ACTN</name>
<dbReference type="Pfam" id="PF00589">
    <property type="entry name" value="Phage_integrase"/>
    <property type="match status" value="1"/>
</dbReference>
<dbReference type="RefSeq" id="WP_345578049.1">
    <property type="nucleotide sequence ID" value="NZ_BAABDQ010000057.1"/>
</dbReference>
<feature type="compositionally biased region" description="Low complexity" evidence="2">
    <location>
        <begin position="704"/>
        <end position="720"/>
    </location>
</feature>
<evidence type="ECO:0000313" key="4">
    <source>
        <dbReference type="EMBL" id="GAA3618142.1"/>
    </source>
</evidence>
<evidence type="ECO:0000259" key="3">
    <source>
        <dbReference type="PROSITE" id="PS51898"/>
    </source>
</evidence>
<dbReference type="InterPro" id="IPR002104">
    <property type="entry name" value="Integrase_catalytic"/>
</dbReference>
<comment type="caution">
    <text evidence="4">The sequence shown here is derived from an EMBL/GenBank/DDBJ whole genome shotgun (WGS) entry which is preliminary data.</text>
</comment>
<dbReference type="InterPro" id="IPR013762">
    <property type="entry name" value="Integrase-like_cat_sf"/>
</dbReference>
<dbReference type="InterPro" id="IPR011010">
    <property type="entry name" value="DNA_brk_join_enz"/>
</dbReference>
<evidence type="ECO:0000256" key="2">
    <source>
        <dbReference type="SAM" id="MobiDB-lite"/>
    </source>
</evidence>
<feature type="region of interest" description="Disordered" evidence="2">
    <location>
        <begin position="682"/>
        <end position="720"/>
    </location>
</feature>
<organism evidence="4 5">
    <name type="scientific">Nonomuraea rosea</name>
    <dbReference type="NCBI Taxonomy" id="638574"/>
    <lineage>
        <taxon>Bacteria</taxon>
        <taxon>Bacillati</taxon>
        <taxon>Actinomycetota</taxon>
        <taxon>Actinomycetes</taxon>
        <taxon>Streptosporangiales</taxon>
        <taxon>Streptosporangiaceae</taxon>
        <taxon>Nonomuraea</taxon>
    </lineage>
</organism>
<feature type="region of interest" description="Disordered" evidence="2">
    <location>
        <begin position="1"/>
        <end position="24"/>
    </location>
</feature>
<gene>
    <name evidence="4" type="ORF">GCM10022419_124600</name>
</gene>
<dbReference type="PROSITE" id="PS51898">
    <property type="entry name" value="TYR_RECOMBINASE"/>
    <property type="match status" value="1"/>
</dbReference>
<dbReference type="SUPFAM" id="SSF56349">
    <property type="entry name" value="DNA breaking-rejoining enzymes"/>
    <property type="match status" value="1"/>
</dbReference>
<dbReference type="PANTHER" id="PTHR30349:SF64">
    <property type="entry name" value="PROPHAGE INTEGRASE INTD-RELATED"/>
    <property type="match status" value="1"/>
</dbReference>
<keyword evidence="5" id="KW-1185">Reference proteome</keyword>
<dbReference type="CDD" id="cd00397">
    <property type="entry name" value="DNA_BRE_C"/>
    <property type="match status" value="1"/>
</dbReference>
<protein>
    <submittedName>
        <fullName evidence="4">Site-specific integrase</fullName>
    </submittedName>
</protein>
<sequence length="751" mass="85276">MAETKAWRTKPRPVAPDQEIPGRWGGILRAVPARPTIPPQPRGDLTQATPEEIAAVSQSTWDDWRTREYRREAAIKRLLHHLEQFPGETWQQRWESSGLDLPGQLVRDLERPEDRGRSTITGGLEALLCLRVIRPSLPAMRSNKFLSYAKTFRVAQDDPLLDRFFKQTEAAEVSHLYRNRALLDVCCALTTQGIVLADLTPEAFLHYAKECRELAGVVNTSTTRFTGHLAWEVLHEMEHFPPQTPRTLRTALRAGRLSVEQLVRRYPVANPQIAQLFIDYLSRRQPGLDYSSIEGLSRELVNTFWCTVEKINPDQADLRLSEETYQQWRAELKFKPDGSPRLSQDSALMAVRAFYYDLQAWAAEEPGQWARWVAPCPIRDPETRGKAARRRRSSERVADRTRRRQPLLPALVAHIEDKYARFAELLAAGDAAAPGEIVTVDGRAYQRVFTDYDRRRQTEFGQAHVRVRDQETGELVNVSRKEQKAFWEWAIVETLRHSGVRVEELLKLTQLSVRQYQRPNGEVVALLVIAPSKTDRERVIPMSAELFHVIAAIIRRHTRDRPTISLVTRFDPHDKQTSSPQPFLFQRVVGSRREAFSSTTVVHILGQLCADLAEQRREFAEAKFTPHDFRRLLATDLVNSGLPIHIGAALLGHLDLGTTRGYVAVFEEDLVRHYQAHLARRRKLRPTTSIGRPTRVNGESSRNTSTDARPSSATAAAPTEPLARTSTLVCDVPSCRSVPRCCPASTSSRPT</sequence>
<dbReference type="Gene3D" id="1.10.443.10">
    <property type="entry name" value="Intergrase catalytic core"/>
    <property type="match status" value="1"/>
</dbReference>
<dbReference type="InterPro" id="IPR050090">
    <property type="entry name" value="Tyrosine_recombinase_XerCD"/>
</dbReference>
<keyword evidence="1" id="KW-0233">DNA recombination</keyword>
<evidence type="ECO:0000256" key="1">
    <source>
        <dbReference type="ARBA" id="ARBA00023172"/>
    </source>
</evidence>
<dbReference type="PANTHER" id="PTHR30349">
    <property type="entry name" value="PHAGE INTEGRASE-RELATED"/>
    <property type="match status" value="1"/>
</dbReference>
<evidence type="ECO:0000313" key="5">
    <source>
        <dbReference type="Proteomes" id="UP001500630"/>
    </source>
</evidence>
<feature type="compositionally biased region" description="Polar residues" evidence="2">
    <location>
        <begin position="686"/>
        <end position="703"/>
    </location>
</feature>
<dbReference type="EMBL" id="BAABDQ010000057">
    <property type="protein sequence ID" value="GAA3618142.1"/>
    <property type="molecule type" value="Genomic_DNA"/>
</dbReference>
<reference evidence="5" key="1">
    <citation type="journal article" date="2019" name="Int. J. Syst. Evol. Microbiol.">
        <title>The Global Catalogue of Microorganisms (GCM) 10K type strain sequencing project: providing services to taxonomists for standard genome sequencing and annotation.</title>
        <authorList>
            <consortium name="The Broad Institute Genomics Platform"/>
            <consortium name="The Broad Institute Genome Sequencing Center for Infectious Disease"/>
            <person name="Wu L."/>
            <person name="Ma J."/>
        </authorList>
    </citation>
    <scope>NUCLEOTIDE SEQUENCE [LARGE SCALE GENOMIC DNA]</scope>
    <source>
        <strain evidence="5">JCM 17326</strain>
    </source>
</reference>